<dbReference type="AlphaFoldDB" id="A0A211ZIL4"/>
<dbReference type="EMBL" id="NHON01000047">
    <property type="protein sequence ID" value="OWJ64907.1"/>
    <property type="molecule type" value="Genomic_DNA"/>
</dbReference>
<gene>
    <name evidence="2" type="ORF">BWR60_22370</name>
</gene>
<evidence type="ECO:0000256" key="1">
    <source>
        <dbReference type="SAM" id="MobiDB-lite"/>
    </source>
</evidence>
<evidence type="ECO:0000313" key="3">
    <source>
        <dbReference type="Proteomes" id="UP000196655"/>
    </source>
</evidence>
<reference evidence="3" key="1">
    <citation type="submission" date="2017-05" db="EMBL/GenBank/DDBJ databases">
        <authorList>
            <person name="Macchi M."/>
            <person name="Festa S."/>
            <person name="Coppotelli B.M."/>
            <person name="Morelli I.S."/>
        </authorList>
    </citation>
    <scope>NUCLEOTIDE SEQUENCE [LARGE SCALE GENOMIC DNA]</scope>
    <source>
        <strain evidence="3">I</strain>
    </source>
</reference>
<accession>A0A211ZIL4</accession>
<comment type="caution">
    <text evidence="2">The sequence shown here is derived from an EMBL/GenBank/DDBJ whole genome shotgun (WGS) entry which is preliminary data.</text>
</comment>
<proteinExistence type="predicted"/>
<sequence length="125" mass="12648">MATSYKTSGSAGDSGSQAAGPGTSARLSSSVDLYGILQDAARDAVGAGSSDDIVNRMSSYIDGRLSSLLSNYDFFLSITTGNQGGAGGWGRNGQIFQGQQMWGGGAGILPGIGAQYGVVCVVVWL</sequence>
<feature type="region of interest" description="Disordered" evidence="1">
    <location>
        <begin position="1"/>
        <end position="26"/>
    </location>
</feature>
<feature type="compositionally biased region" description="Low complexity" evidence="1">
    <location>
        <begin position="8"/>
        <end position="20"/>
    </location>
</feature>
<keyword evidence="3" id="KW-1185">Reference proteome</keyword>
<name>A0A211ZIL4_9PROT</name>
<evidence type="ECO:0000313" key="2">
    <source>
        <dbReference type="EMBL" id="OWJ64907.1"/>
    </source>
</evidence>
<dbReference type="Proteomes" id="UP000196655">
    <property type="component" value="Unassembled WGS sequence"/>
</dbReference>
<dbReference type="RefSeq" id="WP_088153240.1">
    <property type="nucleotide sequence ID" value="NZ_NHON01000047.1"/>
</dbReference>
<protein>
    <submittedName>
        <fullName evidence="2">Uncharacterized protein</fullName>
    </submittedName>
</protein>
<organism evidence="2 3">
    <name type="scientific">Inquilinus limosus</name>
    <dbReference type="NCBI Taxonomy" id="171674"/>
    <lineage>
        <taxon>Bacteria</taxon>
        <taxon>Pseudomonadati</taxon>
        <taxon>Pseudomonadota</taxon>
        <taxon>Alphaproteobacteria</taxon>
        <taxon>Rhodospirillales</taxon>
        <taxon>Rhodospirillaceae</taxon>
        <taxon>Inquilinus</taxon>
    </lineage>
</organism>